<evidence type="ECO:0000256" key="14">
    <source>
        <dbReference type="RuleBase" id="RU362131"/>
    </source>
</evidence>
<feature type="site" description="Important for catalytic activity" evidence="13">
    <location>
        <position position="558"/>
    </location>
</feature>
<dbReference type="PROSITE" id="PS00726">
    <property type="entry name" value="AP_NUCLEASE_F1_1"/>
    <property type="match status" value="1"/>
</dbReference>
<evidence type="ECO:0000256" key="1">
    <source>
        <dbReference type="ARBA" id="ARBA00000493"/>
    </source>
</evidence>
<dbReference type="InterPro" id="IPR004808">
    <property type="entry name" value="AP_endonuc_1"/>
</dbReference>
<evidence type="ECO:0000259" key="16">
    <source>
        <dbReference type="Pfam" id="PF03372"/>
    </source>
</evidence>
<dbReference type="EMBL" id="FZQP02006773">
    <property type="protein sequence ID" value="VVD03474.1"/>
    <property type="molecule type" value="Genomic_DNA"/>
</dbReference>
<evidence type="ECO:0000256" key="5">
    <source>
        <dbReference type="ARBA" id="ARBA00022723"/>
    </source>
</evidence>
<evidence type="ECO:0000256" key="11">
    <source>
        <dbReference type="PIRSR" id="PIRSR604808-1"/>
    </source>
</evidence>
<feature type="site" description="Transition state stabilizer" evidence="13">
    <location>
        <position position="488"/>
    </location>
</feature>
<dbReference type="PANTHER" id="PTHR22748:SF6">
    <property type="entry name" value="DNA-(APURINIC OR APYRIMIDINIC SITE) ENDONUCLEASE"/>
    <property type="match status" value="1"/>
</dbReference>
<keyword evidence="5 12" id="KW-0479">Metal-binding</keyword>
<comment type="cofactor">
    <cofactor evidence="2">
        <name>Mn(2+)</name>
        <dbReference type="ChEBI" id="CHEBI:29035"/>
    </cofactor>
</comment>
<feature type="non-terminal residue" evidence="17">
    <location>
        <position position="1"/>
    </location>
</feature>
<evidence type="ECO:0000313" key="18">
    <source>
        <dbReference type="Proteomes" id="UP000324832"/>
    </source>
</evidence>
<dbReference type="EC" id="3.1.-.-" evidence="14"/>
<dbReference type="PROSITE" id="PS51435">
    <property type="entry name" value="AP_NUCLEASE_F1_4"/>
    <property type="match status" value="1"/>
</dbReference>
<comment type="catalytic activity">
    <reaction evidence="1">
        <text>Exonucleolytic cleavage in the 3'- to 5'-direction to yield nucleoside 5'-phosphates.</text>
        <dbReference type="EC" id="3.1.11.2"/>
    </reaction>
</comment>
<evidence type="ECO:0000256" key="7">
    <source>
        <dbReference type="ARBA" id="ARBA00022801"/>
    </source>
</evidence>
<proteinExistence type="inferred from homology"/>
<sequence length="601" mass="68195">SFVSLSSYRDRQNLCSSSQLQLYSHLSGLAVAGIFRKAVSLCVRENARAGKFRTTACCDFNTMAPRTVKKTVAKEVDEDKPKETRPKRNKPSNLINKETENDPIEKNIEEKPKGRGRGRKAQLKPNEEISDPLEDVKMEPIEPPVSSKRKAVKIVKDDKEKPSKKKAKASNKAVKNADIEPNEEAEDVEEKHAPGKENDDTEENQNSIEKVPVPNKKKTENVTKKARKGGKKAQAKVENNGDAEDENAKGDSKVEEEMEEEVEEAKPVKSKRGQKKVVEKPSQPQEDVTDTVIPSGKRRRKVADDNAKEPKKLTNKTSTSYESMDFSNTSKNKENKEWNFKISSWNVDGIRAWLNKGGLEFIKFEKPDILCLQEVKCSREKLPEEIASIPGYHTYWLSGVKEGYAGVCIYTTKLAINVQYGLQNEEFDDEGRIITAEYEQFYLVCTYVPNSGRKLVTLPKRLKWNEEFRKHVKALDEKKPVVICGDMNVSHTEIDLANPKTNKRNAGFTQEERDGMSDLLGDGFVDTFRHLYPDKTGAYTFWTYMSNCRSKNVGWRLDYFIVSERFLGAVCDSIIRDQVFGSDHCPITLHLHLSTADKPKE</sequence>
<evidence type="ECO:0000313" key="17">
    <source>
        <dbReference type="EMBL" id="VVD03474.1"/>
    </source>
</evidence>
<evidence type="ECO:0000256" key="12">
    <source>
        <dbReference type="PIRSR" id="PIRSR604808-2"/>
    </source>
</evidence>
<evidence type="ECO:0000256" key="13">
    <source>
        <dbReference type="PIRSR" id="PIRSR604808-3"/>
    </source>
</evidence>
<feature type="binding site" evidence="12">
    <location>
        <position position="374"/>
    </location>
    <ligand>
        <name>Mg(2+)</name>
        <dbReference type="ChEBI" id="CHEBI:18420"/>
        <label>1</label>
    </ligand>
</feature>
<feature type="compositionally biased region" description="Basic and acidic residues" evidence="15">
    <location>
        <begin position="302"/>
        <end position="312"/>
    </location>
</feature>
<accession>A0A5E4R2D6</accession>
<dbReference type="GO" id="GO:0006284">
    <property type="term" value="P:base-excision repair"/>
    <property type="evidence" value="ECO:0007669"/>
    <property type="project" value="TreeGrafter"/>
</dbReference>
<evidence type="ECO:0000256" key="10">
    <source>
        <dbReference type="ARBA" id="ARBA00023242"/>
    </source>
</evidence>
<evidence type="ECO:0000256" key="15">
    <source>
        <dbReference type="SAM" id="MobiDB-lite"/>
    </source>
</evidence>
<feature type="compositionally biased region" description="Polar residues" evidence="15">
    <location>
        <begin position="315"/>
        <end position="330"/>
    </location>
</feature>
<dbReference type="Pfam" id="PF03372">
    <property type="entry name" value="Exo_endo_phos"/>
    <property type="match status" value="1"/>
</dbReference>
<feature type="binding site" evidence="12">
    <location>
        <position position="346"/>
    </location>
    <ligand>
        <name>Mg(2+)</name>
        <dbReference type="ChEBI" id="CHEBI:18420"/>
        <label>1</label>
    </ligand>
</feature>
<dbReference type="PROSITE" id="PS00727">
    <property type="entry name" value="AP_NUCLEASE_F1_2"/>
    <property type="match status" value="1"/>
</dbReference>
<feature type="binding site" evidence="12">
    <location>
        <position position="583"/>
    </location>
    <ligand>
        <name>Mg(2+)</name>
        <dbReference type="ChEBI" id="CHEBI:18420"/>
        <label>1</label>
    </ligand>
</feature>
<dbReference type="PANTHER" id="PTHR22748">
    <property type="entry name" value="AP ENDONUCLEASE"/>
    <property type="match status" value="1"/>
</dbReference>
<dbReference type="GO" id="GO:0008081">
    <property type="term" value="F:phosphoric diester hydrolase activity"/>
    <property type="evidence" value="ECO:0007669"/>
    <property type="project" value="TreeGrafter"/>
</dbReference>
<evidence type="ECO:0000256" key="6">
    <source>
        <dbReference type="ARBA" id="ARBA00022763"/>
    </source>
</evidence>
<dbReference type="FunFam" id="3.60.10.10:FF:000009">
    <property type="entry name" value="DNA-(apurinic or apyrimidinic site) lyase"/>
    <property type="match status" value="1"/>
</dbReference>
<feature type="compositionally biased region" description="Basic and acidic residues" evidence="15">
    <location>
        <begin position="246"/>
        <end position="255"/>
    </location>
</feature>
<dbReference type="GO" id="GO:0003906">
    <property type="term" value="F:DNA-(apurinic or apyrimidinic site) endonuclease activity"/>
    <property type="evidence" value="ECO:0007669"/>
    <property type="project" value="TreeGrafter"/>
</dbReference>
<feature type="compositionally biased region" description="Basic and acidic residues" evidence="15">
    <location>
        <begin position="97"/>
        <end position="113"/>
    </location>
</feature>
<dbReference type="SUPFAM" id="SSF56219">
    <property type="entry name" value="DNase I-like"/>
    <property type="match status" value="1"/>
</dbReference>
<feature type="active site" evidence="11">
    <location>
        <position position="447"/>
    </location>
</feature>
<feature type="region of interest" description="Disordered" evidence="15">
    <location>
        <begin position="71"/>
        <end position="331"/>
    </location>
</feature>
<dbReference type="InterPro" id="IPR036691">
    <property type="entry name" value="Endo/exonu/phosph_ase_sf"/>
</dbReference>
<dbReference type="InterPro" id="IPR005135">
    <property type="entry name" value="Endo/exonuclease/phosphatase"/>
</dbReference>
<gene>
    <name evidence="17" type="ORF">LSINAPIS_LOCUS13463</name>
</gene>
<evidence type="ECO:0000256" key="2">
    <source>
        <dbReference type="ARBA" id="ARBA00001936"/>
    </source>
</evidence>
<feature type="compositionally biased region" description="Basic residues" evidence="15">
    <location>
        <begin position="224"/>
        <end position="234"/>
    </location>
</feature>
<feature type="compositionally biased region" description="Basic and acidic residues" evidence="15">
    <location>
        <begin position="72"/>
        <end position="86"/>
    </location>
</feature>
<dbReference type="InterPro" id="IPR020848">
    <property type="entry name" value="AP_endonuclease_F1_CS"/>
</dbReference>
<dbReference type="InterPro" id="IPR020847">
    <property type="entry name" value="AP_endonuclease_F1_BS"/>
</dbReference>
<keyword evidence="12" id="KW-0464">Manganese</keyword>
<evidence type="ECO:0000256" key="8">
    <source>
        <dbReference type="ARBA" id="ARBA00022842"/>
    </source>
</evidence>
<feature type="compositionally biased region" description="Basic and acidic residues" evidence="15">
    <location>
        <begin position="189"/>
        <end position="198"/>
    </location>
</feature>
<feature type="binding site" evidence="12">
    <location>
        <position position="488"/>
    </location>
    <ligand>
        <name>Mg(2+)</name>
        <dbReference type="ChEBI" id="CHEBI:18420"/>
        <label>1</label>
    </ligand>
</feature>
<organism evidence="17 18">
    <name type="scientific">Leptidea sinapis</name>
    <dbReference type="NCBI Taxonomy" id="189913"/>
    <lineage>
        <taxon>Eukaryota</taxon>
        <taxon>Metazoa</taxon>
        <taxon>Ecdysozoa</taxon>
        <taxon>Arthropoda</taxon>
        <taxon>Hexapoda</taxon>
        <taxon>Insecta</taxon>
        <taxon>Pterygota</taxon>
        <taxon>Neoptera</taxon>
        <taxon>Endopterygota</taxon>
        <taxon>Lepidoptera</taxon>
        <taxon>Glossata</taxon>
        <taxon>Ditrysia</taxon>
        <taxon>Papilionoidea</taxon>
        <taxon>Pieridae</taxon>
        <taxon>Dismorphiinae</taxon>
        <taxon>Leptidea</taxon>
    </lineage>
</organism>
<dbReference type="AlphaFoldDB" id="A0A5E4R2D6"/>
<dbReference type="GO" id="GO:0008311">
    <property type="term" value="F:double-stranded DNA 3'-5' DNA exonuclease activity"/>
    <property type="evidence" value="ECO:0007669"/>
    <property type="project" value="UniProtKB-EC"/>
</dbReference>
<keyword evidence="6 14" id="KW-0227">DNA damage</keyword>
<keyword evidence="18" id="KW-1185">Reference proteome</keyword>
<feature type="binding site" evidence="12">
    <location>
        <position position="486"/>
    </location>
    <ligand>
        <name>Mg(2+)</name>
        <dbReference type="ChEBI" id="CHEBI:18420"/>
        <label>1</label>
    </ligand>
</feature>
<reference evidence="17 18" key="1">
    <citation type="submission" date="2017-07" db="EMBL/GenBank/DDBJ databases">
        <authorList>
            <person name="Talla V."/>
            <person name="Backstrom N."/>
        </authorList>
    </citation>
    <scope>NUCLEOTIDE SEQUENCE [LARGE SCALE GENOMIC DNA]</scope>
</reference>
<comment type="cofactor">
    <cofactor evidence="12 14">
        <name>Mg(2+)</name>
        <dbReference type="ChEBI" id="CHEBI:18420"/>
    </cofactor>
    <cofactor evidence="12 14">
        <name>Mn(2+)</name>
        <dbReference type="ChEBI" id="CHEBI:29035"/>
    </cofactor>
    <text evidence="12 14">Probably binds two magnesium or manganese ions per subunit.</text>
</comment>
<feature type="binding site" evidence="12">
    <location>
        <position position="584"/>
    </location>
    <ligand>
        <name>Mg(2+)</name>
        <dbReference type="ChEBI" id="CHEBI:18420"/>
        <label>1</label>
    </ligand>
</feature>
<feature type="active site" description="Proton donor/acceptor" evidence="11">
    <location>
        <position position="486"/>
    </location>
</feature>
<keyword evidence="8 12" id="KW-0460">Magnesium</keyword>
<dbReference type="NCBIfam" id="TIGR00633">
    <property type="entry name" value="xth"/>
    <property type="match status" value="1"/>
</dbReference>
<comment type="subcellular location">
    <subcellularLocation>
        <location evidence="3">Nucleus</location>
    </subcellularLocation>
</comment>
<keyword evidence="9 14" id="KW-0234">DNA repair</keyword>
<evidence type="ECO:0000256" key="4">
    <source>
        <dbReference type="ARBA" id="ARBA00007092"/>
    </source>
</evidence>
<dbReference type="Proteomes" id="UP000324832">
    <property type="component" value="Unassembled WGS sequence"/>
</dbReference>
<evidence type="ECO:0000256" key="3">
    <source>
        <dbReference type="ARBA" id="ARBA00004123"/>
    </source>
</evidence>
<dbReference type="CDD" id="cd09087">
    <property type="entry name" value="Ape1-like_AP-endo"/>
    <property type="match status" value="1"/>
</dbReference>
<protein>
    <recommendedName>
        <fullName evidence="14">DNA-(apurinic or apyrimidinic site) endonuclease</fullName>
        <ecNumber evidence="14">3.1.-.-</ecNumber>
    </recommendedName>
</protein>
<dbReference type="Gene3D" id="3.60.10.10">
    <property type="entry name" value="Endonuclease/exonuclease/phosphatase"/>
    <property type="match status" value="1"/>
</dbReference>
<feature type="active site" description="Proton acceptor" evidence="11">
    <location>
        <position position="584"/>
    </location>
</feature>
<dbReference type="GO" id="GO:0005634">
    <property type="term" value="C:nucleus"/>
    <property type="evidence" value="ECO:0007669"/>
    <property type="project" value="UniProtKB-SubCell"/>
</dbReference>
<feature type="domain" description="Endonuclease/exonuclease/phosphatase" evidence="16">
    <location>
        <begin position="344"/>
        <end position="584"/>
    </location>
</feature>
<feature type="site" description="Interaction with DNA substrate" evidence="13">
    <location>
        <position position="584"/>
    </location>
</feature>
<evidence type="ECO:0000256" key="9">
    <source>
        <dbReference type="ARBA" id="ARBA00023204"/>
    </source>
</evidence>
<keyword evidence="7" id="KW-0378">Hydrolase</keyword>
<dbReference type="GO" id="GO:0003677">
    <property type="term" value="F:DNA binding"/>
    <property type="evidence" value="ECO:0007669"/>
    <property type="project" value="InterPro"/>
</dbReference>
<name>A0A5E4R2D6_9NEOP</name>
<comment type="similarity">
    <text evidence="4 14">Belongs to the DNA repair enzymes AP/ExoA family.</text>
</comment>
<keyword evidence="10" id="KW-0539">Nucleus</keyword>
<dbReference type="NCBIfam" id="TIGR00195">
    <property type="entry name" value="exoDNase_III"/>
    <property type="match status" value="1"/>
</dbReference>
<dbReference type="GO" id="GO:0046872">
    <property type="term" value="F:metal ion binding"/>
    <property type="evidence" value="ECO:0007669"/>
    <property type="project" value="UniProtKB-KW"/>
</dbReference>